<dbReference type="GO" id="GO:0005524">
    <property type="term" value="F:ATP binding"/>
    <property type="evidence" value="ECO:0007669"/>
    <property type="project" value="UniProtKB-KW"/>
</dbReference>
<dbReference type="PROSITE" id="PS50893">
    <property type="entry name" value="ABC_TRANSPORTER_2"/>
    <property type="match status" value="1"/>
</dbReference>
<feature type="transmembrane region" description="Helical" evidence="10">
    <location>
        <begin position="851"/>
        <end position="872"/>
    </location>
</feature>
<dbReference type="InterPro" id="IPR056227">
    <property type="entry name" value="TMD0_ABC"/>
</dbReference>
<dbReference type="InterPro" id="IPR003593">
    <property type="entry name" value="AAA+_ATPase"/>
</dbReference>
<sequence>MDPIQCSFAADRQFGPSVSSCRREFDFTILFEEVVLVLIPACVFIPTACAVVVLRQGRTLTRPGRLHALKLVSATTLAAVQIVVLALQARLAHRTAASVASAVLSLVASVLIPAVSHFDHMRSMRPSAVLVTFLSLTCLFEAVRTRTYWLSGEVALAAALSTSLGIRLVILYLETLSKKGLLLAQDEVVAGERLAGPISRTLFYWLIGLVRKGYCGIIQPDDLDPIDDHLLTTHLRPKFQNINKRYGRGAGNSKQRGLLTGNGLIALTFTTLGRTWFGPIVARLAVAAFTFTQPFLANAALAYLEADDPVPASHGYGLIGAAFLCYVGIAAATGWYWHLAYRCAVMIRCGLATTIFDKLLRVPEGQEVPALATTLMVDDLQRIMSAIARGHEIWAGVIETGLATWLLYRQLGPSCFVMLGLAAASGLLSLQIIKKTGGSQQKWLAATQKRLKVTKQVLDNLKGVKMTSQDHVAYRALADHRASEINDSASFRWFMLLSNFLSYCPMTLSPPLLFGVHVATARSGYDFSVSKVFTSLVIVTLLSAPLVRLFQVVPQLGGAQGCFHRLHQFLLLEERNEYRETMSADEKSGEEDAPIMSLRDVCFGWDAESSPVLKHISLHIKRGTRVAIIGSVGTGKTLFLKGLIGEAHKTHGKIMVAPSTTTAYCSQTAWLENVSAQQNLTQYGREPSNSEFYRGLTSDCALEDIVQLPTFASESIGSGGVKLSGGQRQRLQLLLSTPVHPATTLKAFLTEHIANLADKVYRIDNAGHLLQITDLSLPKVLTSTTLSEKESVDNSEDDSIEVTAPSRVSPSEEKSNQLASKLQKPLVGMERQAAKQTLGDRAVYKTYFKSVGLIHTTIFLVGAMAWSVSFKFPDIWVQWWSDAPNSGADRLGYWLGIYAALGCIALIVLSAWVYHQQFGVISRSGKRLHSQLATTVLRAQFHVMSQVDTGNILNYFSQDLMFVDMQLPIDLFNTSSEFFTALIQIVLITVVSLPMLSAVPVLVAVLYVVQRFYLRTSKQLRLQDLEAKAALITKIGETASDAGLSTIRAHGWSDTTTSRFLERLDRSQEPLYLLYSLQRWLQVVLGLVVAGTVVAVLGASVALKISSTVSAGAMGVAFLNAVTLGETLTQLILAWTGLETSLGAIARIALLERHTPVEDSAVLQGGPPGGGGASGRGAIRIENVWATYSADACVDNPDPGVKWSLRGVNLDIQPGERIALCGRTGSGKSTLHLALLRMVNIPFGSITIDGVDHTTMPLKALRSSFLVISQDKLKSFGTIREELDPHGVFSDHKIEAVLLECGILDALRNAPGGLATQRGDCKFSDGEEQLLSVARVILENERCCATPGNESRIVLLDEITSRYVESSRSNLFMAHLGATIDQD</sequence>
<dbReference type="PROSITE" id="PS50929">
    <property type="entry name" value="ABC_TM1F"/>
    <property type="match status" value="2"/>
</dbReference>
<keyword evidence="6 10" id="KW-1133">Transmembrane helix</keyword>
<dbReference type="Gene3D" id="3.40.50.300">
    <property type="entry name" value="P-loop containing nucleotide triphosphate hydrolases"/>
    <property type="match status" value="2"/>
</dbReference>
<gene>
    <name evidence="13" type="ORF">DHEL01_v209774</name>
</gene>
<dbReference type="InterPro" id="IPR003439">
    <property type="entry name" value="ABC_transporter-like_ATP-bd"/>
</dbReference>
<dbReference type="InterPro" id="IPR036640">
    <property type="entry name" value="ABC1_TM_sf"/>
</dbReference>
<feature type="transmembrane region" description="Helical" evidence="10">
    <location>
        <begin position="1115"/>
        <end position="1138"/>
    </location>
</feature>
<evidence type="ECO:0000256" key="8">
    <source>
        <dbReference type="ARBA" id="ARBA00023180"/>
    </source>
</evidence>
<keyword evidence="2" id="KW-0813">Transport</keyword>
<dbReference type="GO" id="GO:0140359">
    <property type="term" value="F:ABC-type transporter activity"/>
    <property type="evidence" value="ECO:0007669"/>
    <property type="project" value="InterPro"/>
</dbReference>
<feature type="transmembrane region" description="Helical" evidence="10">
    <location>
        <begin position="1080"/>
        <end position="1103"/>
    </location>
</feature>
<proteinExistence type="predicted"/>
<keyword evidence="8" id="KW-0325">Glycoprotein</keyword>
<dbReference type="InterPro" id="IPR044726">
    <property type="entry name" value="ABCC_6TM_D2"/>
</dbReference>
<keyword evidence="5" id="KW-0067">ATP-binding</keyword>
<organism evidence="13 14">
    <name type="scientific">Diaporthe helianthi</name>
    <dbReference type="NCBI Taxonomy" id="158607"/>
    <lineage>
        <taxon>Eukaryota</taxon>
        <taxon>Fungi</taxon>
        <taxon>Dikarya</taxon>
        <taxon>Ascomycota</taxon>
        <taxon>Pezizomycotina</taxon>
        <taxon>Sordariomycetes</taxon>
        <taxon>Sordariomycetidae</taxon>
        <taxon>Diaporthales</taxon>
        <taxon>Diaporthaceae</taxon>
        <taxon>Diaporthe</taxon>
    </lineage>
</organism>
<dbReference type="CDD" id="cd18579">
    <property type="entry name" value="ABC_6TM_ABCC_D1"/>
    <property type="match status" value="1"/>
</dbReference>
<evidence type="ECO:0000256" key="2">
    <source>
        <dbReference type="ARBA" id="ARBA00022448"/>
    </source>
</evidence>
<feature type="transmembrane region" description="Helical" evidence="10">
    <location>
        <begin position="532"/>
        <end position="550"/>
    </location>
</feature>
<dbReference type="Pfam" id="PF24357">
    <property type="entry name" value="TMD0_ABC"/>
    <property type="match status" value="1"/>
</dbReference>
<comment type="subcellular location">
    <subcellularLocation>
        <location evidence="1">Membrane</location>
        <topology evidence="1">Multi-pass membrane protein</topology>
    </subcellularLocation>
</comment>
<reference evidence="13" key="1">
    <citation type="submission" date="2017-09" db="EMBL/GenBank/DDBJ databases">
        <title>Polyketide synthases of a Diaporthe helianthi virulent isolate.</title>
        <authorList>
            <person name="Baroncelli R."/>
        </authorList>
    </citation>
    <scope>NUCLEOTIDE SEQUENCE [LARGE SCALE GENOMIC DNA]</scope>
    <source>
        <strain evidence="13">7/96</strain>
    </source>
</reference>
<dbReference type="PANTHER" id="PTHR24223">
    <property type="entry name" value="ATP-BINDING CASSETTE SUB-FAMILY C"/>
    <property type="match status" value="1"/>
</dbReference>
<dbReference type="InterPro" id="IPR017871">
    <property type="entry name" value="ABC_transporter-like_CS"/>
</dbReference>
<keyword evidence="7 10" id="KW-0472">Membrane</keyword>
<dbReference type="CDD" id="cd18580">
    <property type="entry name" value="ABC_6TM_ABCC_D2"/>
    <property type="match status" value="1"/>
</dbReference>
<evidence type="ECO:0000256" key="3">
    <source>
        <dbReference type="ARBA" id="ARBA00022692"/>
    </source>
</evidence>
<dbReference type="InterPro" id="IPR044746">
    <property type="entry name" value="ABCC_6TM_D1"/>
</dbReference>
<evidence type="ECO:0000256" key="4">
    <source>
        <dbReference type="ARBA" id="ARBA00022741"/>
    </source>
</evidence>
<dbReference type="Pfam" id="PF00664">
    <property type="entry name" value="ABC_membrane"/>
    <property type="match status" value="2"/>
</dbReference>
<feature type="transmembrane region" description="Helical" evidence="10">
    <location>
        <begin position="985"/>
        <end position="1009"/>
    </location>
</feature>
<dbReference type="InParanoid" id="A0A2P5HNK9"/>
<feature type="transmembrane region" description="Helical" evidence="10">
    <location>
        <begin position="95"/>
        <end position="115"/>
    </location>
</feature>
<dbReference type="OrthoDB" id="6500128at2759"/>
<evidence type="ECO:0000256" key="10">
    <source>
        <dbReference type="SAM" id="Phobius"/>
    </source>
</evidence>
<dbReference type="PROSITE" id="PS00211">
    <property type="entry name" value="ABC_TRANSPORTER_1"/>
    <property type="match status" value="1"/>
</dbReference>
<dbReference type="Gene3D" id="1.20.1560.10">
    <property type="entry name" value="ABC transporter type 1, transmembrane domain"/>
    <property type="match status" value="2"/>
</dbReference>
<dbReference type="SMART" id="SM00382">
    <property type="entry name" value="AAA"/>
    <property type="match status" value="2"/>
</dbReference>
<evidence type="ECO:0000256" key="9">
    <source>
        <dbReference type="SAM" id="MobiDB-lite"/>
    </source>
</evidence>
<dbReference type="Pfam" id="PF00005">
    <property type="entry name" value="ABC_tran"/>
    <property type="match status" value="2"/>
</dbReference>
<dbReference type="GO" id="GO:0016020">
    <property type="term" value="C:membrane"/>
    <property type="evidence" value="ECO:0007669"/>
    <property type="project" value="UniProtKB-SubCell"/>
</dbReference>
<dbReference type="SUPFAM" id="SSF90123">
    <property type="entry name" value="ABC transporter transmembrane region"/>
    <property type="match status" value="2"/>
</dbReference>
<feature type="transmembrane region" description="Helical" evidence="10">
    <location>
        <begin position="316"/>
        <end position="337"/>
    </location>
</feature>
<evidence type="ECO:0000259" key="11">
    <source>
        <dbReference type="PROSITE" id="PS50893"/>
    </source>
</evidence>
<dbReference type="PANTHER" id="PTHR24223:SF399">
    <property type="entry name" value="ABC TRANSPORTER ATNG"/>
    <property type="match status" value="1"/>
</dbReference>
<dbReference type="InterPro" id="IPR050173">
    <property type="entry name" value="ABC_transporter_C-like"/>
</dbReference>
<dbReference type="SUPFAM" id="SSF52540">
    <property type="entry name" value="P-loop containing nucleoside triphosphate hydrolases"/>
    <property type="match status" value="2"/>
</dbReference>
<evidence type="ECO:0000256" key="5">
    <source>
        <dbReference type="ARBA" id="ARBA00022840"/>
    </source>
</evidence>
<feature type="transmembrane region" description="Helical" evidence="10">
    <location>
        <begin position="892"/>
        <end position="914"/>
    </location>
</feature>
<feature type="transmembrane region" description="Helical" evidence="10">
    <location>
        <begin position="66"/>
        <end position="89"/>
    </location>
</feature>
<dbReference type="STRING" id="158607.A0A2P5HNK9"/>
<dbReference type="GO" id="GO:0016887">
    <property type="term" value="F:ATP hydrolysis activity"/>
    <property type="evidence" value="ECO:0007669"/>
    <property type="project" value="InterPro"/>
</dbReference>
<keyword evidence="14" id="KW-1185">Reference proteome</keyword>
<dbReference type="Proteomes" id="UP000094444">
    <property type="component" value="Unassembled WGS sequence"/>
</dbReference>
<keyword evidence="4" id="KW-0547">Nucleotide-binding</keyword>
<comment type="caution">
    <text evidence="13">The sequence shown here is derived from an EMBL/GenBank/DDBJ whole genome shotgun (WGS) entry which is preliminary data.</text>
</comment>
<feature type="domain" description="ABC transporter" evidence="11">
    <location>
        <begin position="596"/>
        <end position="830"/>
    </location>
</feature>
<name>A0A2P5HNK9_DIAHE</name>
<feature type="transmembrane region" description="Helical" evidence="10">
    <location>
        <begin position="34"/>
        <end position="54"/>
    </location>
</feature>
<evidence type="ECO:0000256" key="1">
    <source>
        <dbReference type="ARBA" id="ARBA00004141"/>
    </source>
</evidence>
<dbReference type="EMBL" id="MAVT02001157">
    <property type="protein sequence ID" value="POS71828.1"/>
    <property type="molecule type" value="Genomic_DNA"/>
</dbReference>
<feature type="region of interest" description="Disordered" evidence="9">
    <location>
        <begin position="787"/>
        <end position="817"/>
    </location>
</feature>
<keyword evidence="3 10" id="KW-0812">Transmembrane</keyword>
<accession>A0A2P5HNK9</accession>
<dbReference type="FunFam" id="1.20.1560.10:FF:000066">
    <property type="entry name" value="ABC multidrug transporter (Eurofung)"/>
    <property type="match status" value="1"/>
</dbReference>
<dbReference type="InterPro" id="IPR027417">
    <property type="entry name" value="P-loop_NTPase"/>
</dbReference>
<feature type="domain" description="ABC transmembrane type-1" evidence="12">
    <location>
        <begin position="858"/>
        <end position="1140"/>
    </location>
</feature>
<dbReference type="InterPro" id="IPR011527">
    <property type="entry name" value="ABC1_TM_dom"/>
</dbReference>
<evidence type="ECO:0000256" key="6">
    <source>
        <dbReference type="ARBA" id="ARBA00022989"/>
    </source>
</evidence>
<evidence type="ECO:0000259" key="12">
    <source>
        <dbReference type="PROSITE" id="PS50929"/>
    </source>
</evidence>
<feature type="transmembrane region" description="Helical" evidence="10">
    <location>
        <begin position="283"/>
        <end position="304"/>
    </location>
</feature>
<feature type="domain" description="ABC transmembrane type-1" evidence="12">
    <location>
        <begin position="280"/>
        <end position="558"/>
    </location>
</feature>
<evidence type="ECO:0000256" key="7">
    <source>
        <dbReference type="ARBA" id="ARBA00023136"/>
    </source>
</evidence>
<evidence type="ECO:0000313" key="14">
    <source>
        <dbReference type="Proteomes" id="UP000094444"/>
    </source>
</evidence>
<evidence type="ECO:0000313" key="13">
    <source>
        <dbReference type="EMBL" id="POS71828.1"/>
    </source>
</evidence>
<protein>
    <submittedName>
        <fullName evidence="13">Canalicular multispecific organic anion transporter 1</fullName>
    </submittedName>
</protein>
<feature type="transmembrane region" description="Helical" evidence="10">
    <location>
        <begin position="500"/>
        <end position="520"/>
    </location>
</feature>